<name>A0A852TN41_9ACTN</name>
<dbReference type="InterPro" id="IPR021994">
    <property type="entry name" value="DUF3592"/>
</dbReference>
<dbReference type="EMBL" id="JACCCC010000001">
    <property type="protein sequence ID" value="NYE45358.1"/>
    <property type="molecule type" value="Genomic_DNA"/>
</dbReference>
<feature type="transmembrane region" description="Helical" evidence="2">
    <location>
        <begin position="30"/>
        <end position="53"/>
    </location>
</feature>
<accession>A0A852TN41</accession>
<dbReference type="RefSeq" id="WP_179641596.1">
    <property type="nucleotide sequence ID" value="NZ_BAAAYY010000007.1"/>
</dbReference>
<keyword evidence="2" id="KW-1133">Transmembrane helix</keyword>
<keyword evidence="2" id="KW-0812">Transmembrane</keyword>
<feature type="domain" description="DUF3592" evidence="3">
    <location>
        <begin position="66"/>
        <end position="131"/>
    </location>
</feature>
<dbReference type="Proteomes" id="UP000589036">
    <property type="component" value="Unassembled WGS sequence"/>
</dbReference>
<organism evidence="4 5">
    <name type="scientific">Spinactinospora alkalitolerans</name>
    <dbReference type="NCBI Taxonomy" id="687207"/>
    <lineage>
        <taxon>Bacteria</taxon>
        <taxon>Bacillati</taxon>
        <taxon>Actinomycetota</taxon>
        <taxon>Actinomycetes</taxon>
        <taxon>Streptosporangiales</taxon>
        <taxon>Nocardiopsidaceae</taxon>
        <taxon>Spinactinospora</taxon>
    </lineage>
</organism>
<evidence type="ECO:0000259" key="3">
    <source>
        <dbReference type="Pfam" id="PF12158"/>
    </source>
</evidence>
<feature type="transmembrane region" description="Helical" evidence="2">
    <location>
        <begin position="145"/>
        <end position="170"/>
    </location>
</feature>
<evidence type="ECO:0000313" key="5">
    <source>
        <dbReference type="Proteomes" id="UP000589036"/>
    </source>
</evidence>
<proteinExistence type="predicted"/>
<keyword evidence="2" id="KW-0472">Membrane</keyword>
<sequence length="174" mass="18595">MRTPGFQPHDRFHGRRPPYRSSGGGGAVRIVGAIIAGVFGLILLILGVVFTLVGGLDYTDHTGRADAVVVDRVETTSRDSDGDLDTDVDVYVSYEAEGRTHEHVALNGLNPSDHHEGEELTVAYHPDDPGDPVTAASTESGAFDLFGYIGVPMIVAAVLLFITSALILLLGRRR</sequence>
<evidence type="ECO:0000313" key="4">
    <source>
        <dbReference type="EMBL" id="NYE45358.1"/>
    </source>
</evidence>
<feature type="region of interest" description="Disordered" evidence="1">
    <location>
        <begin position="1"/>
        <end position="23"/>
    </location>
</feature>
<dbReference type="AlphaFoldDB" id="A0A852TN41"/>
<protein>
    <recommendedName>
        <fullName evidence="3">DUF3592 domain-containing protein</fullName>
    </recommendedName>
</protein>
<gene>
    <name evidence="4" type="ORF">HDA32_000478</name>
</gene>
<comment type="caution">
    <text evidence="4">The sequence shown here is derived from an EMBL/GenBank/DDBJ whole genome shotgun (WGS) entry which is preliminary data.</text>
</comment>
<dbReference type="Pfam" id="PF12158">
    <property type="entry name" value="DUF3592"/>
    <property type="match status" value="1"/>
</dbReference>
<evidence type="ECO:0000256" key="2">
    <source>
        <dbReference type="SAM" id="Phobius"/>
    </source>
</evidence>
<reference evidence="4 5" key="1">
    <citation type="submission" date="2020-07" db="EMBL/GenBank/DDBJ databases">
        <title>Sequencing the genomes of 1000 actinobacteria strains.</title>
        <authorList>
            <person name="Klenk H.-P."/>
        </authorList>
    </citation>
    <scope>NUCLEOTIDE SEQUENCE [LARGE SCALE GENOMIC DNA]</scope>
    <source>
        <strain evidence="4 5">CXB654</strain>
    </source>
</reference>
<keyword evidence="5" id="KW-1185">Reference proteome</keyword>
<evidence type="ECO:0000256" key="1">
    <source>
        <dbReference type="SAM" id="MobiDB-lite"/>
    </source>
</evidence>